<name>A0A8S5R447_9CAUD</name>
<accession>A0A8S5R447</accession>
<proteinExistence type="predicted"/>
<protein>
    <submittedName>
        <fullName evidence="1">Uncharacterized protein</fullName>
    </submittedName>
</protein>
<dbReference type="EMBL" id="BK015804">
    <property type="protein sequence ID" value="DAE25914.1"/>
    <property type="molecule type" value="Genomic_DNA"/>
</dbReference>
<organism evidence="1">
    <name type="scientific">Podoviridae sp. ct8nN1</name>
    <dbReference type="NCBI Taxonomy" id="2827296"/>
    <lineage>
        <taxon>Viruses</taxon>
        <taxon>Duplodnaviria</taxon>
        <taxon>Heunggongvirae</taxon>
        <taxon>Uroviricota</taxon>
        <taxon>Caudoviricetes</taxon>
    </lineage>
</organism>
<reference evidence="1" key="1">
    <citation type="journal article" date="2021" name="Proc. Natl. Acad. Sci. U.S.A.">
        <title>A Catalog of Tens of Thousands of Viruses from Human Metagenomes Reveals Hidden Associations with Chronic Diseases.</title>
        <authorList>
            <person name="Tisza M.J."/>
            <person name="Buck C.B."/>
        </authorList>
    </citation>
    <scope>NUCLEOTIDE SEQUENCE</scope>
    <source>
        <strain evidence="1">Ct8nN1</strain>
    </source>
</reference>
<sequence length="59" mass="6841">MKIGNIKINLQGDENLRINFNGGIGLTSLDIINKEEAKLFLMKEFKKILDEYLEIDEEK</sequence>
<evidence type="ECO:0000313" key="1">
    <source>
        <dbReference type="EMBL" id="DAE25914.1"/>
    </source>
</evidence>